<dbReference type="SUPFAM" id="SSF69304">
    <property type="entry name" value="Tricorn protease N-terminal domain"/>
    <property type="match status" value="1"/>
</dbReference>
<dbReference type="PANTHER" id="PTHR42754:SF1">
    <property type="entry name" value="LIPOPROTEIN"/>
    <property type="match status" value="1"/>
</dbReference>
<dbReference type="EMBL" id="WJKJ01000127">
    <property type="protein sequence ID" value="MBD3364358.1"/>
    <property type="molecule type" value="Genomic_DNA"/>
</dbReference>
<name>A0A9D5K8N2_UNCW3</name>
<sequence>MKVTLRFISTIILLVTCLNAGWVKTYGGNKDERGSSAVQTSDGGYIITGWTYSFGTGNSDVYLIKTDASGDSVWVKTYGGSGWDGCRTVQQTSDGGYIIAGETESFGDEMFDVYLIKTDALGDTVWTRTYGGESYDIANSVEETSDGGYIIAGRTNSFGAGFKDFYLIKTDDSGDTVWTVTYGTEDWDDRFFSVQETSDGSYICAGYTGNISASSDDICLVKFNASGDTVWSRTYGGKTSYDEGFSVRQTFDGGYIVTGRATSFDADGRDAFLIKTDSSGEAVWIKTYGGSDDELGNCVKQTSDSGYIITGWTSSFGAGGSDIYLVKTDASGDTAWTRVYGGEDFDYGLSVQQTSDGGYIIAGETESFGAGGIDIYLLKTDSLGLLAVEEPATPETHPTFEIVTSIGSQIQLASYSQENQILNIFDASGRLVDELLIDGPGTTSWGDGFTPGVYFIREMGGVAPAQKVVLVN</sequence>
<organism evidence="1 2">
    <name type="scientific">candidate division WOR-3 bacterium</name>
    <dbReference type="NCBI Taxonomy" id="2052148"/>
    <lineage>
        <taxon>Bacteria</taxon>
        <taxon>Bacteria division WOR-3</taxon>
    </lineage>
</organism>
<gene>
    <name evidence="1" type="ORF">GF359_03990</name>
</gene>
<accession>A0A9D5K8N2</accession>
<reference evidence="1" key="1">
    <citation type="submission" date="2019-11" db="EMBL/GenBank/DDBJ databases">
        <title>Microbial mats filling the niche in hypersaline microbial mats.</title>
        <authorList>
            <person name="Wong H.L."/>
            <person name="Macleod F.I."/>
            <person name="White R.A. III"/>
            <person name="Burns B.P."/>
        </authorList>
    </citation>
    <scope>NUCLEOTIDE SEQUENCE</scope>
    <source>
        <strain evidence="1">Bin_327</strain>
    </source>
</reference>
<dbReference type="PANTHER" id="PTHR42754">
    <property type="entry name" value="ENDOGLUCANASE"/>
    <property type="match status" value="1"/>
</dbReference>
<protein>
    <recommendedName>
        <fullName evidence="3">T9SS type A sorting domain-containing protein</fullName>
    </recommendedName>
</protein>
<dbReference type="Proteomes" id="UP000630660">
    <property type="component" value="Unassembled WGS sequence"/>
</dbReference>
<evidence type="ECO:0008006" key="3">
    <source>
        <dbReference type="Google" id="ProtNLM"/>
    </source>
</evidence>
<evidence type="ECO:0000313" key="2">
    <source>
        <dbReference type="Proteomes" id="UP000630660"/>
    </source>
</evidence>
<evidence type="ECO:0000313" key="1">
    <source>
        <dbReference type="EMBL" id="MBD3364358.1"/>
    </source>
</evidence>
<proteinExistence type="predicted"/>
<dbReference type="AlphaFoldDB" id="A0A9D5K8N2"/>
<comment type="caution">
    <text evidence="1">The sequence shown here is derived from an EMBL/GenBank/DDBJ whole genome shotgun (WGS) entry which is preliminary data.</text>
</comment>